<keyword evidence="3" id="KW-1185">Reference proteome</keyword>
<dbReference type="Proteomes" id="UP000816034">
    <property type="component" value="Unassembled WGS sequence"/>
</dbReference>
<sequence length="689" mass="78260">MSSFYNYNYYGVAAAGSSQHVYNLTQYSNGGGAGGGLMFSSQQQQGYDDGSSYSYHQQNPSSTYSHHHPSYYNNNNNISNNNYNHHQQYQQQQQVLDQSFISIDYCNENDLQKEVNHHHNNPHSRKQQQHHQRRDSFDSSSSTSVASSVASSTRTARIPRSSLEQTYPSSVMMPVNQPPQQSSSYYHPSQQQSSPPNVPSSPQRMVPSLNTQLITQNYQAYESLETDSSVDVCPVKEDHIWMIDNLVTIEEAEQLIDIYQDISRRKEELLLQQQLQIQLQKQQQQRSSYNYGNRVTSSSSISSKLSRKGVSSNDNLATVPASPSSSVMYTANTVPTTLNHSHNHHYYMNNPTNMNNENILNITHNNFEHRVQHIEYTNEEFANFIFEQLKDVLPQNQSRVFGEKIGRTFELSCINETFSIYELRPGEKLEKSKGEDKCRIIEVESEVSSTTASSMESSRAIGHNNYMTRYGSNNAVHYTSMGPNNGGQRSIPTTTERYHEKSFLTCVICLKGVVNTAQNESNQRLFGINLYDMSKERPEHFVVLDHVGKSCLFSDNAQLFEVIENFGTENIYLLVVNVMYRSRISSNQPISLKSCDSTSMLEKDTIQNNVTLEENQQKQQFSGYTSDPYGDEKYLDSQNNKKKSSVSKYVLLAFGTSMVVLTSLFIQSGRVNKPIVAKLLSIISKHLNI</sequence>
<feature type="region of interest" description="Disordered" evidence="1">
    <location>
        <begin position="115"/>
        <end position="205"/>
    </location>
</feature>
<feature type="compositionally biased region" description="Low complexity" evidence="1">
    <location>
        <begin position="297"/>
        <end position="312"/>
    </location>
</feature>
<feature type="compositionally biased region" description="Low complexity" evidence="1">
    <location>
        <begin position="174"/>
        <end position="203"/>
    </location>
</feature>
<feature type="compositionally biased region" description="Polar residues" evidence="1">
    <location>
        <begin position="286"/>
        <end position="296"/>
    </location>
</feature>
<feature type="compositionally biased region" description="Low complexity" evidence="1">
    <location>
        <begin position="40"/>
        <end position="83"/>
    </location>
</feature>
<evidence type="ECO:0000313" key="3">
    <source>
        <dbReference type="Proteomes" id="UP000816034"/>
    </source>
</evidence>
<feature type="region of interest" description="Disordered" evidence="1">
    <location>
        <begin position="36"/>
        <end position="83"/>
    </location>
</feature>
<reference evidence="2 3" key="1">
    <citation type="journal article" date="2018" name="BMC Genomics">
        <title>The genome of Naegleria lovaniensis, the basis for a comparative approach to unravel pathogenicity factors of the human pathogenic amoeba N. fowleri.</title>
        <authorList>
            <person name="Liechti N."/>
            <person name="Schurch N."/>
            <person name="Bruggmann R."/>
            <person name="Wittwer M."/>
        </authorList>
    </citation>
    <scope>NUCLEOTIDE SEQUENCE [LARGE SCALE GENOMIC DNA]</scope>
    <source>
        <strain evidence="2 3">ATCC 30569</strain>
    </source>
</reference>
<gene>
    <name evidence="2" type="ORF">C9374_006570</name>
</gene>
<feature type="compositionally biased region" description="Low complexity" evidence="1">
    <location>
        <begin position="139"/>
        <end position="156"/>
    </location>
</feature>
<name>A0AA88KJ05_NAELO</name>
<dbReference type="EMBL" id="PYSW02000028">
    <property type="protein sequence ID" value="KAG2379453.1"/>
    <property type="molecule type" value="Genomic_DNA"/>
</dbReference>
<dbReference type="GeneID" id="68099024"/>
<evidence type="ECO:0000313" key="2">
    <source>
        <dbReference type="EMBL" id="KAG2379453.1"/>
    </source>
</evidence>
<proteinExistence type="predicted"/>
<feature type="region of interest" description="Disordered" evidence="1">
    <location>
        <begin position="283"/>
        <end position="317"/>
    </location>
</feature>
<dbReference type="AlphaFoldDB" id="A0AA88KJ05"/>
<protein>
    <submittedName>
        <fullName evidence="2">Uncharacterized protein</fullName>
    </submittedName>
</protein>
<organism evidence="2 3">
    <name type="scientific">Naegleria lovaniensis</name>
    <name type="common">Amoeba</name>
    <dbReference type="NCBI Taxonomy" id="51637"/>
    <lineage>
        <taxon>Eukaryota</taxon>
        <taxon>Discoba</taxon>
        <taxon>Heterolobosea</taxon>
        <taxon>Tetramitia</taxon>
        <taxon>Eutetramitia</taxon>
        <taxon>Vahlkampfiidae</taxon>
        <taxon>Naegleria</taxon>
    </lineage>
</organism>
<feature type="compositionally biased region" description="Basic residues" evidence="1">
    <location>
        <begin position="118"/>
        <end position="133"/>
    </location>
</feature>
<accession>A0AA88KJ05</accession>
<comment type="caution">
    <text evidence="2">The sequence shown here is derived from an EMBL/GenBank/DDBJ whole genome shotgun (WGS) entry which is preliminary data.</text>
</comment>
<evidence type="ECO:0000256" key="1">
    <source>
        <dbReference type="SAM" id="MobiDB-lite"/>
    </source>
</evidence>
<dbReference type="RefSeq" id="XP_044546715.1">
    <property type="nucleotide sequence ID" value="XM_044696445.1"/>
</dbReference>